<accession>F2CUD2</accession>
<name>F2CUD2_HORVV</name>
<dbReference type="AlphaFoldDB" id="F2CUD2"/>
<sequence>RTSRWCTPMTRSRLRTASTLWSSRMLRTNTKWSASTSNTPAVMPSMIKRLSLPSCACAITSLSTTTVWPQGLAVSSGFSTAPTTGSL</sequence>
<protein>
    <submittedName>
        <fullName evidence="1">Predicted protein</fullName>
    </submittedName>
</protein>
<proteinExistence type="evidence at transcript level"/>
<evidence type="ECO:0000313" key="1">
    <source>
        <dbReference type="EMBL" id="BAJ86453.1"/>
    </source>
</evidence>
<dbReference type="EMBL" id="AK355234">
    <property type="protein sequence ID" value="BAJ86453.1"/>
    <property type="molecule type" value="mRNA"/>
</dbReference>
<feature type="non-terminal residue" evidence="1">
    <location>
        <position position="1"/>
    </location>
</feature>
<reference evidence="1" key="1">
    <citation type="journal article" date="2011" name="Plant Physiol.">
        <title>Comprehensive sequence analysis of 24,783 barley full-length cDNAs derived from 12 clone libraries.</title>
        <authorList>
            <person name="Matsumoto T."/>
            <person name="Tanaka T."/>
            <person name="Sakai H."/>
            <person name="Amano N."/>
            <person name="Kanamori H."/>
            <person name="Kurita K."/>
            <person name="Kikuta A."/>
            <person name="Kamiya K."/>
            <person name="Yamamoto M."/>
            <person name="Ikawa H."/>
            <person name="Fujii N."/>
            <person name="Hori K."/>
            <person name="Itoh T."/>
            <person name="Sato K."/>
        </authorList>
    </citation>
    <scope>NUCLEOTIDE SEQUENCE</scope>
    <source>
        <tissue evidence="1">Shoot</tissue>
    </source>
</reference>
<organism evidence="1">
    <name type="scientific">Hordeum vulgare subsp. vulgare</name>
    <name type="common">Domesticated barley</name>
    <dbReference type="NCBI Taxonomy" id="112509"/>
    <lineage>
        <taxon>Eukaryota</taxon>
        <taxon>Viridiplantae</taxon>
        <taxon>Streptophyta</taxon>
        <taxon>Embryophyta</taxon>
        <taxon>Tracheophyta</taxon>
        <taxon>Spermatophyta</taxon>
        <taxon>Magnoliopsida</taxon>
        <taxon>Liliopsida</taxon>
        <taxon>Poales</taxon>
        <taxon>Poaceae</taxon>
        <taxon>BOP clade</taxon>
        <taxon>Pooideae</taxon>
        <taxon>Triticodae</taxon>
        <taxon>Triticeae</taxon>
        <taxon>Hordeinae</taxon>
        <taxon>Hordeum</taxon>
    </lineage>
</organism>